<dbReference type="EMBL" id="VRSW01000003">
    <property type="protein sequence ID" value="TXK04094.1"/>
    <property type="molecule type" value="Genomic_DNA"/>
</dbReference>
<organism evidence="5 6">
    <name type="scientific">Microbacterium mitrae</name>
    <dbReference type="NCBI Taxonomy" id="664640"/>
    <lineage>
        <taxon>Bacteria</taxon>
        <taxon>Bacillati</taxon>
        <taxon>Actinomycetota</taxon>
        <taxon>Actinomycetes</taxon>
        <taxon>Micrococcales</taxon>
        <taxon>Microbacteriaceae</taxon>
        <taxon>Microbacterium</taxon>
    </lineage>
</organism>
<sequence>MTVLLKASHLTRTYSSAAGDVHACVDVSLEVSAGELVVVRGPSGAGKSTLLNLLGTLDKPTSGTIEIDGQEVTALGEDALAAIRRDNLGFIFQSFGLVSILSAAENVELPLRIAGIAADERTERVDEALVRVGLEKHAEQRPSELSGGQQQRVGIARAIVSRPQILIADEPTGQLDSRTAASIMDLLSVLAHEQGLAAIVSTHDPLLVARADRVIDIHDGRITAVTESEAVATAHEAQPDVQPAVEVPTPPLTRKALKVQRAMTGEIPIIQFSDEREAAAKPSDEE</sequence>
<dbReference type="RefSeq" id="WP_147826150.1">
    <property type="nucleotide sequence ID" value="NZ_BAAARG010000003.1"/>
</dbReference>
<keyword evidence="2" id="KW-0547">Nucleotide-binding</keyword>
<dbReference type="SMART" id="SM00382">
    <property type="entry name" value="AAA"/>
    <property type="match status" value="1"/>
</dbReference>
<keyword evidence="6" id="KW-1185">Reference proteome</keyword>
<dbReference type="OrthoDB" id="9802264at2"/>
<dbReference type="PANTHER" id="PTHR24220:SF685">
    <property type="entry name" value="ABC TRANSPORTER RELATED"/>
    <property type="match status" value="1"/>
</dbReference>
<dbReference type="CDD" id="cd03255">
    <property type="entry name" value="ABC_MJ0796_LolCDE_FtsE"/>
    <property type="match status" value="1"/>
</dbReference>
<evidence type="ECO:0000313" key="5">
    <source>
        <dbReference type="EMBL" id="TXK04094.1"/>
    </source>
</evidence>
<comment type="caution">
    <text evidence="5">The sequence shown here is derived from an EMBL/GenBank/DDBJ whole genome shotgun (WGS) entry which is preliminary data.</text>
</comment>
<evidence type="ECO:0000313" key="6">
    <source>
        <dbReference type="Proteomes" id="UP000321196"/>
    </source>
</evidence>
<dbReference type="Proteomes" id="UP000321196">
    <property type="component" value="Unassembled WGS sequence"/>
</dbReference>
<evidence type="ECO:0000256" key="3">
    <source>
        <dbReference type="ARBA" id="ARBA00022840"/>
    </source>
</evidence>
<dbReference type="InterPro" id="IPR017871">
    <property type="entry name" value="ABC_transporter-like_CS"/>
</dbReference>
<dbReference type="GO" id="GO:0022857">
    <property type="term" value="F:transmembrane transporter activity"/>
    <property type="evidence" value="ECO:0007669"/>
    <property type="project" value="TreeGrafter"/>
</dbReference>
<dbReference type="GO" id="GO:0098796">
    <property type="term" value="C:membrane protein complex"/>
    <property type="evidence" value="ECO:0007669"/>
    <property type="project" value="UniProtKB-ARBA"/>
</dbReference>
<dbReference type="InterPro" id="IPR003439">
    <property type="entry name" value="ABC_transporter-like_ATP-bd"/>
</dbReference>
<dbReference type="Pfam" id="PF00005">
    <property type="entry name" value="ABC_tran"/>
    <property type="match status" value="1"/>
</dbReference>
<keyword evidence="3 5" id="KW-0067">ATP-binding</keyword>
<proteinExistence type="predicted"/>
<dbReference type="AlphaFoldDB" id="A0A5C8HLE8"/>
<protein>
    <submittedName>
        <fullName evidence="5">ABC transporter ATP-binding protein</fullName>
    </submittedName>
</protein>
<dbReference type="InterPro" id="IPR015854">
    <property type="entry name" value="ABC_transpr_LolD-like"/>
</dbReference>
<accession>A0A5C8HLE8</accession>
<evidence type="ECO:0000256" key="1">
    <source>
        <dbReference type="ARBA" id="ARBA00022448"/>
    </source>
</evidence>
<dbReference type="PANTHER" id="PTHR24220">
    <property type="entry name" value="IMPORT ATP-BINDING PROTEIN"/>
    <property type="match status" value="1"/>
</dbReference>
<dbReference type="Gene3D" id="3.40.50.300">
    <property type="entry name" value="P-loop containing nucleotide triphosphate hydrolases"/>
    <property type="match status" value="1"/>
</dbReference>
<dbReference type="InterPro" id="IPR017911">
    <property type="entry name" value="MacB-like_ATP-bd"/>
</dbReference>
<dbReference type="PROSITE" id="PS50893">
    <property type="entry name" value="ABC_TRANSPORTER_2"/>
    <property type="match status" value="1"/>
</dbReference>
<name>A0A5C8HLE8_9MICO</name>
<dbReference type="GO" id="GO:0005886">
    <property type="term" value="C:plasma membrane"/>
    <property type="evidence" value="ECO:0007669"/>
    <property type="project" value="TreeGrafter"/>
</dbReference>
<keyword evidence="1" id="KW-0813">Transport</keyword>
<dbReference type="PROSITE" id="PS00211">
    <property type="entry name" value="ABC_TRANSPORTER_1"/>
    <property type="match status" value="1"/>
</dbReference>
<dbReference type="InterPro" id="IPR027417">
    <property type="entry name" value="P-loop_NTPase"/>
</dbReference>
<evidence type="ECO:0000256" key="2">
    <source>
        <dbReference type="ARBA" id="ARBA00022741"/>
    </source>
</evidence>
<dbReference type="SUPFAM" id="SSF52540">
    <property type="entry name" value="P-loop containing nucleoside triphosphate hydrolases"/>
    <property type="match status" value="1"/>
</dbReference>
<dbReference type="GO" id="GO:0005524">
    <property type="term" value="F:ATP binding"/>
    <property type="evidence" value="ECO:0007669"/>
    <property type="project" value="UniProtKB-KW"/>
</dbReference>
<dbReference type="FunFam" id="3.40.50.300:FF:000032">
    <property type="entry name" value="Export ABC transporter ATP-binding protein"/>
    <property type="match status" value="1"/>
</dbReference>
<dbReference type="InterPro" id="IPR003593">
    <property type="entry name" value="AAA+_ATPase"/>
</dbReference>
<dbReference type="GO" id="GO:0016887">
    <property type="term" value="F:ATP hydrolysis activity"/>
    <property type="evidence" value="ECO:0007669"/>
    <property type="project" value="InterPro"/>
</dbReference>
<feature type="domain" description="ABC transporter" evidence="4">
    <location>
        <begin position="5"/>
        <end position="244"/>
    </location>
</feature>
<gene>
    <name evidence="5" type="ORF">FVP60_10025</name>
</gene>
<reference evidence="5 6" key="1">
    <citation type="submission" date="2019-08" db="EMBL/GenBank/DDBJ databases">
        <authorList>
            <person name="Dong K."/>
        </authorList>
    </citation>
    <scope>NUCLEOTIDE SEQUENCE [LARGE SCALE GENOMIC DNA]</scope>
    <source>
        <strain evidence="5 6">M4-8</strain>
    </source>
</reference>
<evidence type="ECO:0000259" key="4">
    <source>
        <dbReference type="PROSITE" id="PS50893"/>
    </source>
</evidence>